<keyword evidence="3" id="KW-1185">Reference proteome</keyword>
<name>A0A1H7X483_9BACI</name>
<evidence type="ECO:0000313" key="2">
    <source>
        <dbReference type="EMBL" id="SEM27919.1"/>
    </source>
</evidence>
<proteinExistence type="predicted"/>
<dbReference type="Pfam" id="PF14038">
    <property type="entry name" value="YqzE"/>
    <property type="match status" value="1"/>
</dbReference>
<dbReference type="RefSeq" id="WP_090740941.1">
    <property type="nucleotide sequence ID" value="NZ_FOBW01000002.1"/>
</dbReference>
<dbReference type="AlphaFoldDB" id="A0A1H7X483"/>
<evidence type="ECO:0000313" key="3">
    <source>
        <dbReference type="Proteomes" id="UP000198553"/>
    </source>
</evidence>
<reference evidence="3" key="1">
    <citation type="submission" date="2016-10" db="EMBL/GenBank/DDBJ databases">
        <authorList>
            <person name="Varghese N."/>
            <person name="Submissions S."/>
        </authorList>
    </citation>
    <scope>NUCLEOTIDE SEQUENCE [LARGE SCALE GENOMIC DNA]</scope>
    <source>
        <strain evidence="3">B48,IBRC-M 10115,DSM 25386,CECT 8001</strain>
    </source>
</reference>
<keyword evidence="1" id="KW-0472">Membrane</keyword>
<dbReference type="EMBL" id="FOBW01000002">
    <property type="protein sequence ID" value="SEM27919.1"/>
    <property type="molecule type" value="Genomic_DNA"/>
</dbReference>
<sequence length="60" mass="7385">MKTNDYVKYITETVVKYADQPREERVRNKVEKKSGRSPMVYRWFGILPYAFMLLIKRRQR</sequence>
<dbReference type="InterPro" id="IPR025622">
    <property type="entry name" value="YqzE"/>
</dbReference>
<organism evidence="2 3">
    <name type="scientific">Mesobacillus persicus</name>
    <dbReference type="NCBI Taxonomy" id="930146"/>
    <lineage>
        <taxon>Bacteria</taxon>
        <taxon>Bacillati</taxon>
        <taxon>Bacillota</taxon>
        <taxon>Bacilli</taxon>
        <taxon>Bacillales</taxon>
        <taxon>Bacillaceae</taxon>
        <taxon>Mesobacillus</taxon>
    </lineage>
</organism>
<keyword evidence="1" id="KW-0812">Transmembrane</keyword>
<protein>
    <submittedName>
        <fullName evidence="2">YqzE-like protein</fullName>
    </submittedName>
</protein>
<gene>
    <name evidence="2" type="ORF">SAMN05192533_10219</name>
</gene>
<evidence type="ECO:0000256" key="1">
    <source>
        <dbReference type="SAM" id="Phobius"/>
    </source>
</evidence>
<dbReference type="STRING" id="930146.SAMN05192533_10219"/>
<feature type="transmembrane region" description="Helical" evidence="1">
    <location>
        <begin position="39"/>
        <end position="55"/>
    </location>
</feature>
<dbReference type="OrthoDB" id="2691835at2"/>
<accession>A0A1H7X483</accession>
<dbReference type="Proteomes" id="UP000198553">
    <property type="component" value="Unassembled WGS sequence"/>
</dbReference>
<keyword evidence="1" id="KW-1133">Transmembrane helix</keyword>